<evidence type="ECO:0000313" key="1">
    <source>
        <dbReference type="EMBL" id="GGR21659.1"/>
    </source>
</evidence>
<name>A0A918FCH6_AGRME</name>
<dbReference type="RefSeq" id="WP_189084528.1">
    <property type="nucleotide sequence ID" value="NZ_BMRJ01000001.1"/>
</dbReference>
<evidence type="ECO:0008006" key="3">
    <source>
        <dbReference type="Google" id="ProtNLM"/>
    </source>
</evidence>
<protein>
    <recommendedName>
        <fullName evidence="3">Pentapeptide repeat-containing protein</fullName>
    </recommendedName>
</protein>
<dbReference type="Gene3D" id="2.160.20.80">
    <property type="entry name" value="E3 ubiquitin-protein ligase SopA"/>
    <property type="match status" value="1"/>
</dbReference>
<organism evidence="1 2">
    <name type="scientific">Agromyces mediolanus</name>
    <name type="common">Corynebacterium mediolanum</name>
    <dbReference type="NCBI Taxonomy" id="41986"/>
    <lineage>
        <taxon>Bacteria</taxon>
        <taxon>Bacillati</taxon>
        <taxon>Actinomycetota</taxon>
        <taxon>Actinomycetes</taxon>
        <taxon>Micrococcales</taxon>
        <taxon>Microbacteriaceae</taxon>
        <taxon>Agromyces</taxon>
    </lineage>
</organism>
<dbReference type="InterPro" id="IPR001646">
    <property type="entry name" value="5peptide_repeat"/>
</dbReference>
<proteinExistence type="predicted"/>
<dbReference type="SUPFAM" id="SSF141571">
    <property type="entry name" value="Pentapeptide repeat-like"/>
    <property type="match status" value="1"/>
</dbReference>
<dbReference type="Proteomes" id="UP000610303">
    <property type="component" value="Unassembled WGS sequence"/>
</dbReference>
<dbReference type="EMBL" id="BMRJ01000001">
    <property type="protein sequence ID" value="GGR21659.1"/>
    <property type="molecule type" value="Genomic_DNA"/>
</dbReference>
<reference evidence="1" key="2">
    <citation type="submission" date="2020-09" db="EMBL/GenBank/DDBJ databases">
        <authorList>
            <person name="Sun Q."/>
            <person name="Ohkuma M."/>
        </authorList>
    </citation>
    <scope>NUCLEOTIDE SEQUENCE</scope>
    <source>
        <strain evidence="1">JCM 3346</strain>
    </source>
</reference>
<gene>
    <name evidence="1" type="ORF">GCM10010196_13980</name>
</gene>
<comment type="caution">
    <text evidence="1">The sequence shown here is derived from an EMBL/GenBank/DDBJ whole genome shotgun (WGS) entry which is preliminary data.</text>
</comment>
<reference evidence="1" key="1">
    <citation type="journal article" date="2014" name="Int. J. Syst. Evol. Microbiol.">
        <title>Complete genome sequence of Corynebacterium casei LMG S-19264T (=DSM 44701T), isolated from a smear-ripened cheese.</title>
        <authorList>
            <consortium name="US DOE Joint Genome Institute (JGI-PGF)"/>
            <person name="Walter F."/>
            <person name="Albersmeier A."/>
            <person name="Kalinowski J."/>
            <person name="Ruckert C."/>
        </authorList>
    </citation>
    <scope>NUCLEOTIDE SEQUENCE</scope>
    <source>
        <strain evidence="1">JCM 3346</strain>
    </source>
</reference>
<sequence length="208" mass="22383">MQSTKRQLRARWTPELTSAFERELVLASQRPGAAFPASPFGTTAAGRVDLRGARLTTPIRQLGATGVDLSDVVFADGASVIESELEDCVLDRIDMRRVFVRRRFVDCSFVGAKLSGARLGGVFEGCDFSDATLSRSVASGVRFERCSFTGASVRDVMWTTRCVFDHCEFEGVAAFTGSVAGSVFIGPTPPDLGGCIVDHVQYEGGFPV</sequence>
<accession>A0A918FCH6</accession>
<dbReference type="AlphaFoldDB" id="A0A918FCH6"/>
<dbReference type="Pfam" id="PF00805">
    <property type="entry name" value="Pentapeptide"/>
    <property type="match status" value="1"/>
</dbReference>
<evidence type="ECO:0000313" key="2">
    <source>
        <dbReference type="Proteomes" id="UP000610303"/>
    </source>
</evidence>
<keyword evidence="2" id="KW-1185">Reference proteome</keyword>